<dbReference type="AlphaFoldDB" id="A0A4Q9LFR7"/>
<dbReference type="EMBL" id="PIXR01000408">
    <property type="protein sequence ID" value="TBU06883.1"/>
    <property type="molecule type" value="Genomic_DNA"/>
</dbReference>
<protein>
    <submittedName>
        <fullName evidence="1">Uncharacterized protein</fullName>
    </submittedName>
</protein>
<gene>
    <name evidence="1" type="ORF">CWI39_0408p0010</name>
</gene>
<accession>A0A4Q9LFR7</accession>
<evidence type="ECO:0000313" key="1">
    <source>
        <dbReference type="EMBL" id="TBU06883.1"/>
    </source>
</evidence>
<proteinExistence type="predicted"/>
<name>A0A4Q9LFR7_9MICR</name>
<comment type="caution">
    <text evidence="1">The sequence shown here is derived from an EMBL/GenBank/DDBJ whole genome shotgun (WGS) entry which is preliminary data.</text>
</comment>
<evidence type="ECO:0000313" key="2">
    <source>
        <dbReference type="Proteomes" id="UP000293045"/>
    </source>
</evidence>
<dbReference type="Proteomes" id="UP000293045">
    <property type="component" value="Unassembled WGS sequence"/>
</dbReference>
<dbReference type="VEuPathDB" id="MicrosporidiaDB:CWI39_0408p0010"/>
<reference evidence="1 2" key="1">
    <citation type="submission" date="2017-12" db="EMBL/GenBank/DDBJ databases">
        <authorList>
            <person name="Pombert J.-F."/>
            <person name="Haag K.L."/>
            <person name="Ebert D."/>
        </authorList>
    </citation>
    <scope>NUCLEOTIDE SEQUENCE [LARGE SCALE GENOMIC DNA]</scope>
    <source>
        <strain evidence="1">IL-BN-2</strain>
    </source>
</reference>
<organism evidence="1 2">
    <name type="scientific">Hamiltosporidium magnivora</name>
    <dbReference type="NCBI Taxonomy" id="148818"/>
    <lineage>
        <taxon>Eukaryota</taxon>
        <taxon>Fungi</taxon>
        <taxon>Fungi incertae sedis</taxon>
        <taxon>Microsporidia</taxon>
        <taxon>Dubosqiidae</taxon>
        <taxon>Hamiltosporidium</taxon>
    </lineage>
</organism>
<sequence>MMQGSPEEELQIIRNALDYTCSPGKMTRFIPLRNVVIGSFAVVDLKLIENDRLEIAHLLTLDVPSIAYIYASFSSRPWNDERLHPLDKKEGLQQSEIIIESVELQPQLSPKVSAYL</sequence>